<organism evidence="1 2">
    <name type="scientific">Candidatus Yanofskybacteria bacterium RIFCSPHIGHO2_02_FULL_43_22</name>
    <dbReference type="NCBI Taxonomy" id="1802681"/>
    <lineage>
        <taxon>Bacteria</taxon>
        <taxon>Candidatus Yanofskyibacteriota</taxon>
    </lineage>
</organism>
<evidence type="ECO:0000313" key="2">
    <source>
        <dbReference type="Proteomes" id="UP000176581"/>
    </source>
</evidence>
<dbReference type="EMBL" id="MGJV01000027">
    <property type="protein sequence ID" value="OGN14345.1"/>
    <property type="molecule type" value="Genomic_DNA"/>
</dbReference>
<gene>
    <name evidence="1" type="ORF">A3J47_01915</name>
</gene>
<accession>A0A1F8FMJ5</accession>
<dbReference type="Proteomes" id="UP000176581">
    <property type="component" value="Unassembled WGS sequence"/>
</dbReference>
<protein>
    <submittedName>
        <fullName evidence="1">Uncharacterized protein</fullName>
    </submittedName>
</protein>
<sequence>MDKSLLLPREKYSEVSMAKDKLPTFEIEKHNQVLFYFGANHSPDPSNEQYNKLLEYWQKFLKKTKGQNCMVFVEGWKRPVLKNKEEAIKNGNEGTFITMLADQEGIQTECPEPDEKEVTGELLKQFSKDKIVFYYFISQLKGWQRFSEPRPNFDEFVPMIFKRVKRITEWNDYDYSTEHMLRIYEEVFGQKISKEELMNTAIDFSNPNLKGPINDVARASSDIRDLNIASEIERYWNEGKNIFVVFGSGHLIIEEPALRATLK</sequence>
<comment type="caution">
    <text evidence="1">The sequence shown here is derived from an EMBL/GenBank/DDBJ whole genome shotgun (WGS) entry which is preliminary data.</text>
</comment>
<name>A0A1F8FMJ5_9BACT</name>
<proteinExistence type="predicted"/>
<dbReference type="AlphaFoldDB" id="A0A1F8FMJ5"/>
<evidence type="ECO:0000313" key="1">
    <source>
        <dbReference type="EMBL" id="OGN14345.1"/>
    </source>
</evidence>
<reference evidence="1 2" key="1">
    <citation type="journal article" date="2016" name="Nat. Commun.">
        <title>Thousands of microbial genomes shed light on interconnected biogeochemical processes in an aquifer system.</title>
        <authorList>
            <person name="Anantharaman K."/>
            <person name="Brown C.T."/>
            <person name="Hug L.A."/>
            <person name="Sharon I."/>
            <person name="Castelle C.J."/>
            <person name="Probst A.J."/>
            <person name="Thomas B.C."/>
            <person name="Singh A."/>
            <person name="Wilkins M.J."/>
            <person name="Karaoz U."/>
            <person name="Brodie E.L."/>
            <person name="Williams K.H."/>
            <person name="Hubbard S.S."/>
            <person name="Banfield J.F."/>
        </authorList>
    </citation>
    <scope>NUCLEOTIDE SEQUENCE [LARGE SCALE GENOMIC DNA]</scope>
</reference>